<comment type="caution">
    <text evidence="7">The sequence shown here is derived from an EMBL/GenBank/DDBJ whole genome shotgun (WGS) entry which is preliminary data.</text>
</comment>
<feature type="region of interest" description="Disordered" evidence="6">
    <location>
        <begin position="209"/>
        <end position="253"/>
    </location>
</feature>
<evidence type="ECO:0000256" key="3">
    <source>
        <dbReference type="ARBA" id="ARBA00022552"/>
    </source>
</evidence>
<dbReference type="InterPro" id="IPR007144">
    <property type="entry name" value="SSU_processome_Utp11"/>
</dbReference>
<dbReference type="PANTHER" id="PTHR12838:SF0">
    <property type="entry name" value="U3 SMALL NUCLEOLAR RNA-ASSOCIATED PROTEIN 11-RELATED"/>
    <property type="match status" value="1"/>
</dbReference>
<evidence type="ECO:0000313" key="8">
    <source>
        <dbReference type="Proteomes" id="UP001055712"/>
    </source>
</evidence>
<keyword evidence="4 5" id="KW-0539">Nucleus</keyword>
<dbReference type="GO" id="GO:0006364">
    <property type="term" value="P:rRNA processing"/>
    <property type="evidence" value="ECO:0007669"/>
    <property type="project" value="UniProtKB-UniRule"/>
</dbReference>
<comment type="similarity">
    <text evidence="2 5">Belongs to the UTP11 family.</text>
</comment>
<organism evidence="7 8">
    <name type="scientific">Chlorella vulgaris</name>
    <name type="common">Green alga</name>
    <dbReference type="NCBI Taxonomy" id="3077"/>
    <lineage>
        <taxon>Eukaryota</taxon>
        <taxon>Viridiplantae</taxon>
        <taxon>Chlorophyta</taxon>
        <taxon>core chlorophytes</taxon>
        <taxon>Trebouxiophyceae</taxon>
        <taxon>Chlorellales</taxon>
        <taxon>Chlorellaceae</taxon>
        <taxon>Chlorella clade</taxon>
        <taxon>Chlorella</taxon>
    </lineage>
</organism>
<evidence type="ECO:0000313" key="7">
    <source>
        <dbReference type="EMBL" id="KAI3432620.1"/>
    </source>
</evidence>
<reference evidence="7" key="2">
    <citation type="submission" date="2020-11" db="EMBL/GenBank/DDBJ databases">
        <authorList>
            <person name="Cecchin M."/>
            <person name="Marcolungo L."/>
            <person name="Rossato M."/>
            <person name="Girolomoni L."/>
            <person name="Cosentino E."/>
            <person name="Cuine S."/>
            <person name="Li-Beisson Y."/>
            <person name="Delledonne M."/>
            <person name="Ballottari M."/>
        </authorList>
    </citation>
    <scope>NUCLEOTIDE SEQUENCE</scope>
    <source>
        <strain evidence="7">211/11P</strain>
        <tissue evidence="7">Whole cell</tissue>
    </source>
</reference>
<dbReference type="GO" id="GO:0032040">
    <property type="term" value="C:small-subunit processome"/>
    <property type="evidence" value="ECO:0007669"/>
    <property type="project" value="UniProtKB-UniRule"/>
</dbReference>
<keyword evidence="3 5" id="KW-0698">rRNA processing</keyword>
<dbReference type="Pfam" id="PF03998">
    <property type="entry name" value="Utp11"/>
    <property type="match status" value="1"/>
</dbReference>
<gene>
    <name evidence="7" type="ORF">D9Q98_004166</name>
</gene>
<accession>A0A9D4TRD1</accession>
<comment type="subcellular location">
    <subcellularLocation>
        <location evidence="1 5">Nucleus</location>
        <location evidence="1 5">Nucleolus</location>
    </subcellularLocation>
</comment>
<dbReference type="PIRSF" id="PIRSF015952">
    <property type="entry name" value="U3snoRNP11"/>
    <property type="match status" value="1"/>
</dbReference>
<evidence type="ECO:0000256" key="2">
    <source>
        <dbReference type="ARBA" id="ARBA00008105"/>
    </source>
</evidence>
<evidence type="ECO:0000256" key="4">
    <source>
        <dbReference type="ARBA" id="ARBA00023242"/>
    </source>
</evidence>
<dbReference type="Proteomes" id="UP001055712">
    <property type="component" value="Unassembled WGS sequence"/>
</dbReference>
<sequence length="253" mass="29203">MSSDLRNFTKRVAKKERAQPAARRKVGLLEKHKDYVLRAKDFHRKEATIKQLRRKAEERNPDEFYFGMEKARTADGVHVQRSTEANKYSQDELRLMKTQDVNYLTLKAQAESKKVERMQQSLHLIGAPTSNQHVVFVDDEKEAQRFDPARHFDTAPELLDRSYNRPRLAQLANAQAVSGGAAAATAVARLEKKRAGSYRELLQRQQRQQKLGSLAQQMAYDKQLTGKGRKRKLRPEEAGGQSDVFRWKAERKR</sequence>
<evidence type="ECO:0000256" key="6">
    <source>
        <dbReference type="SAM" id="MobiDB-lite"/>
    </source>
</evidence>
<dbReference type="OrthoDB" id="29058at2759"/>
<protein>
    <recommendedName>
        <fullName evidence="5">U3 small nucleolar RNA-associated protein 11</fullName>
        <shortName evidence="5">U3 snoRNA-associated protein 11</shortName>
    </recommendedName>
</protein>
<evidence type="ECO:0000256" key="1">
    <source>
        <dbReference type="ARBA" id="ARBA00004604"/>
    </source>
</evidence>
<evidence type="ECO:0000256" key="5">
    <source>
        <dbReference type="PIRNR" id="PIRNR015952"/>
    </source>
</evidence>
<dbReference type="PANTHER" id="PTHR12838">
    <property type="entry name" value="U3 SMALL NUCLEOLAR RNA-ASSOCIATED PROTEIN 11"/>
    <property type="match status" value="1"/>
</dbReference>
<proteinExistence type="inferred from homology"/>
<comment type="subunit">
    <text evidence="5">Component of the ribosomal small subunit (SSU) processome.</text>
</comment>
<name>A0A9D4TRD1_CHLVU</name>
<dbReference type="EMBL" id="SIDB01000005">
    <property type="protein sequence ID" value="KAI3432620.1"/>
    <property type="molecule type" value="Genomic_DNA"/>
</dbReference>
<comment type="function">
    <text evidence="5">Involved in nucleolar processing of pre-18S ribosomal RNA.</text>
</comment>
<dbReference type="AlphaFoldDB" id="A0A9D4TRD1"/>
<keyword evidence="8" id="KW-1185">Reference proteome</keyword>
<reference evidence="7" key="1">
    <citation type="journal article" date="2019" name="Plant J.">
        <title>Chlorella vulgaris genome assembly and annotation reveals the molecular basis for metabolic acclimation to high light conditions.</title>
        <authorList>
            <person name="Cecchin M."/>
            <person name="Marcolungo L."/>
            <person name="Rossato M."/>
            <person name="Girolomoni L."/>
            <person name="Cosentino E."/>
            <person name="Cuine S."/>
            <person name="Li-Beisson Y."/>
            <person name="Delledonne M."/>
            <person name="Ballottari M."/>
        </authorList>
    </citation>
    <scope>NUCLEOTIDE SEQUENCE</scope>
    <source>
        <strain evidence="7">211/11P</strain>
    </source>
</reference>
<feature type="region of interest" description="Disordered" evidence="6">
    <location>
        <begin position="1"/>
        <end position="25"/>
    </location>
</feature>